<keyword evidence="2" id="KW-1185">Reference proteome</keyword>
<reference evidence="2" key="1">
    <citation type="journal article" date="2016" name="Nat. Biotechnol.">
        <title>Sequencing wild and cultivated cassava and related species reveals extensive interspecific hybridization and genetic diversity.</title>
        <authorList>
            <person name="Bredeson J.V."/>
            <person name="Lyons J.B."/>
            <person name="Prochnik S.E."/>
            <person name="Wu G.A."/>
            <person name="Ha C.M."/>
            <person name="Edsinger-Gonzales E."/>
            <person name="Grimwood J."/>
            <person name="Schmutz J."/>
            <person name="Rabbi I.Y."/>
            <person name="Egesi C."/>
            <person name="Nauluvula P."/>
            <person name="Lebot V."/>
            <person name="Ndunguru J."/>
            <person name="Mkamilo G."/>
            <person name="Bart R.S."/>
            <person name="Setter T.L."/>
            <person name="Gleadow R.M."/>
            <person name="Kulakow P."/>
            <person name="Ferguson M.E."/>
            <person name="Rounsley S."/>
            <person name="Rokhsar D.S."/>
        </authorList>
    </citation>
    <scope>NUCLEOTIDE SEQUENCE [LARGE SCALE GENOMIC DNA]</scope>
    <source>
        <strain evidence="2">cv. AM560-2</strain>
    </source>
</reference>
<accession>A0ACB7HN12</accession>
<dbReference type="Proteomes" id="UP000091857">
    <property type="component" value="Chromosome 5"/>
</dbReference>
<gene>
    <name evidence="1" type="ORF">MANES_05G103750v8</name>
</gene>
<evidence type="ECO:0000313" key="1">
    <source>
        <dbReference type="EMBL" id="KAG8654139.1"/>
    </source>
</evidence>
<name>A0ACB7HN12_MANES</name>
<dbReference type="EMBL" id="CM004391">
    <property type="protein sequence ID" value="KAG8654139.1"/>
    <property type="molecule type" value="Genomic_DNA"/>
</dbReference>
<protein>
    <submittedName>
        <fullName evidence="1">Uncharacterized protein</fullName>
    </submittedName>
</protein>
<sequence length="250" mass="28470">MEPRVSGTHANAICGRLGFDNWIRVESLGFSGGVWIFWTENNFSIQLIESHPQFVTCKVLPVSGISWNLCFIYASSYSPCRRILWTDLKLDSGDLSDEWMALGDFNCVPFQYELQGYSTFNISGAKLFSDWIFDNGLLDMGFEGLAFTWSRGLSSHSLQRAQLDRALCSPNWQFRFPHDYVTHPAKFHSDHCPLVVSLNKHVHRMEGPFHFQLAWMNHADLGMIVGNALNSSTDFSDFIKNLASDLSLWN</sequence>
<comment type="caution">
    <text evidence="1">The sequence shown here is derived from an EMBL/GenBank/DDBJ whole genome shotgun (WGS) entry which is preliminary data.</text>
</comment>
<organism evidence="1 2">
    <name type="scientific">Manihot esculenta</name>
    <name type="common">Cassava</name>
    <name type="synonym">Jatropha manihot</name>
    <dbReference type="NCBI Taxonomy" id="3983"/>
    <lineage>
        <taxon>Eukaryota</taxon>
        <taxon>Viridiplantae</taxon>
        <taxon>Streptophyta</taxon>
        <taxon>Embryophyta</taxon>
        <taxon>Tracheophyta</taxon>
        <taxon>Spermatophyta</taxon>
        <taxon>Magnoliopsida</taxon>
        <taxon>eudicotyledons</taxon>
        <taxon>Gunneridae</taxon>
        <taxon>Pentapetalae</taxon>
        <taxon>rosids</taxon>
        <taxon>fabids</taxon>
        <taxon>Malpighiales</taxon>
        <taxon>Euphorbiaceae</taxon>
        <taxon>Crotonoideae</taxon>
        <taxon>Manihoteae</taxon>
        <taxon>Manihot</taxon>
    </lineage>
</organism>
<proteinExistence type="predicted"/>
<evidence type="ECO:0000313" key="2">
    <source>
        <dbReference type="Proteomes" id="UP000091857"/>
    </source>
</evidence>